<keyword evidence="1" id="KW-0472">Membrane</keyword>
<keyword evidence="1" id="KW-1133">Transmembrane helix</keyword>
<dbReference type="PANTHER" id="PTHR36305">
    <property type="entry name" value="PHOSPHATIDYLGLYCEROPHOSPHATASE A"/>
    <property type="match status" value="1"/>
</dbReference>
<dbReference type="GO" id="GO:0008962">
    <property type="term" value="F:phosphatidylglycerophosphatase activity"/>
    <property type="evidence" value="ECO:0007669"/>
    <property type="project" value="UniProtKB-EC"/>
</dbReference>
<dbReference type="PANTHER" id="PTHR36305:SF1">
    <property type="entry name" value="PHOSPHATIDYLGLYCEROPHOSPHATASE A"/>
    <property type="match status" value="1"/>
</dbReference>
<dbReference type="PIRSF" id="PIRSF006162">
    <property type="entry name" value="PgpA"/>
    <property type="match status" value="1"/>
</dbReference>
<dbReference type="GO" id="GO:0006629">
    <property type="term" value="P:lipid metabolic process"/>
    <property type="evidence" value="ECO:0007669"/>
    <property type="project" value="InterPro"/>
</dbReference>
<protein>
    <submittedName>
        <fullName evidence="3">Phosphatidylglycerophosphatase A</fullName>
        <ecNumber evidence="3">3.1.3.27</ecNumber>
    </submittedName>
</protein>
<feature type="transmembrane region" description="Helical" evidence="1">
    <location>
        <begin position="20"/>
        <end position="40"/>
    </location>
</feature>
<name>A0A160VDE4_9ZZZZ</name>
<dbReference type="CDD" id="cd06971">
    <property type="entry name" value="PgpA"/>
    <property type="match status" value="1"/>
</dbReference>
<proteinExistence type="predicted"/>
<keyword evidence="3" id="KW-0378">Hydrolase</keyword>
<dbReference type="EC" id="3.1.3.27" evidence="3"/>
<organism evidence="3">
    <name type="scientific">hydrothermal vent metagenome</name>
    <dbReference type="NCBI Taxonomy" id="652676"/>
    <lineage>
        <taxon>unclassified sequences</taxon>
        <taxon>metagenomes</taxon>
        <taxon>ecological metagenomes</taxon>
    </lineage>
</organism>
<reference evidence="3" key="1">
    <citation type="submission" date="2015-10" db="EMBL/GenBank/DDBJ databases">
        <authorList>
            <person name="Gilbert D.G."/>
        </authorList>
    </citation>
    <scope>NUCLEOTIDE SEQUENCE</scope>
</reference>
<evidence type="ECO:0000256" key="1">
    <source>
        <dbReference type="SAM" id="Phobius"/>
    </source>
</evidence>
<accession>A0A160VDE4</accession>
<evidence type="ECO:0000259" key="2">
    <source>
        <dbReference type="Pfam" id="PF04608"/>
    </source>
</evidence>
<gene>
    <name evidence="3" type="ORF">MGWOODY_Clf1038</name>
</gene>
<dbReference type="InterPro" id="IPR026037">
    <property type="entry name" value="PgpA"/>
</dbReference>
<dbReference type="EMBL" id="FAXA01000454">
    <property type="protein sequence ID" value="CUV03685.1"/>
    <property type="molecule type" value="Genomic_DNA"/>
</dbReference>
<dbReference type="InterPro" id="IPR036681">
    <property type="entry name" value="PgpA-like_sf"/>
</dbReference>
<feature type="transmembrane region" description="Helical" evidence="1">
    <location>
        <begin position="47"/>
        <end position="68"/>
    </location>
</feature>
<dbReference type="AlphaFoldDB" id="A0A160VDE4"/>
<evidence type="ECO:0000313" key="3">
    <source>
        <dbReference type="EMBL" id="CUV03685.1"/>
    </source>
</evidence>
<keyword evidence="1" id="KW-0812">Transmembrane</keyword>
<sequence>MTTVLSRAGWAMGTGMGIGLAPLAPATVASLAAVLLYGFSPLDEDSIGFFLLCGLGFLAGIWACQTLITEADYDPKRAVWDEFAGMWITCLFLPKTFAWLVAAFIVFRVLDILKPWPIRRFEGLPGGLGIMADDLAAGVAGAVGLNVAYRVFN</sequence>
<dbReference type="InterPro" id="IPR007686">
    <property type="entry name" value="YutG/PgpA"/>
</dbReference>
<feature type="transmembrane region" description="Helical" evidence="1">
    <location>
        <begin position="84"/>
        <end position="110"/>
    </location>
</feature>
<dbReference type="Pfam" id="PF04608">
    <property type="entry name" value="PgpA"/>
    <property type="match status" value="1"/>
</dbReference>
<feature type="domain" description="YutG/PgpA" evidence="2">
    <location>
        <begin position="12"/>
        <end position="146"/>
    </location>
</feature>
<dbReference type="SUPFAM" id="SSF101307">
    <property type="entry name" value="YutG-like"/>
    <property type="match status" value="1"/>
</dbReference>